<name>A0AAQ3JWI6_9LILI</name>
<dbReference type="Proteomes" id="UP001327560">
    <property type="component" value="Chromosome 2"/>
</dbReference>
<accession>A0AAQ3JWI6</accession>
<evidence type="ECO:0000313" key="2">
    <source>
        <dbReference type="Proteomes" id="UP001327560"/>
    </source>
</evidence>
<protein>
    <submittedName>
        <fullName evidence="1">Uncharacterized protein</fullName>
    </submittedName>
</protein>
<reference evidence="1 2" key="1">
    <citation type="submission" date="2023-10" db="EMBL/GenBank/DDBJ databases">
        <title>Chromosome-scale genome assembly provides insights into flower coloration mechanisms of Canna indica.</title>
        <authorList>
            <person name="Li C."/>
        </authorList>
    </citation>
    <scope>NUCLEOTIDE SEQUENCE [LARGE SCALE GENOMIC DNA]</scope>
    <source>
        <tissue evidence="1">Flower</tissue>
    </source>
</reference>
<keyword evidence="2" id="KW-1185">Reference proteome</keyword>
<sequence>MATKKADGISTSVLIPRLKKPPNRVALMTPYGSRSTSKNTNLPAEVEMEEIGEDQGLKQVADGKNPKRTTEPISWAGLFRRTIKEDKWRYSEDLNEKVKRIQEGAKGKVFIEEKDLEMAKNQCKWLLYSKFLGRVPPLGLVKEQLQKIWKLNADCKIVDLSLRKNTGEFFQGSLVSKGSSPIYDPMEGELSAIKGVN</sequence>
<dbReference type="EMBL" id="CP136891">
    <property type="protein sequence ID" value="WOK97371.1"/>
    <property type="molecule type" value="Genomic_DNA"/>
</dbReference>
<evidence type="ECO:0000313" key="1">
    <source>
        <dbReference type="EMBL" id="WOK97371.1"/>
    </source>
</evidence>
<proteinExistence type="predicted"/>
<organism evidence="1 2">
    <name type="scientific">Canna indica</name>
    <name type="common">Indian-shot</name>
    <dbReference type="NCBI Taxonomy" id="4628"/>
    <lineage>
        <taxon>Eukaryota</taxon>
        <taxon>Viridiplantae</taxon>
        <taxon>Streptophyta</taxon>
        <taxon>Embryophyta</taxon>
        <taxon>Tracheophyta</taxon>
        <taxon>Spermatophyta</taxon>
        <taxon>Magnoliopsida</taxon>
        <taxon>Liliopsida</taxon>
        <taxon>Zingiberales</taxon>
        <taxon>Cannaceae</taxon>
        <taxon>Canna</taxon>
    </lineage>
</organism>
<dbReference type="AlphaFoldDB" id="A0AAQ3JWI6"/>
<gene>
    <name evidence="1" type="ORF">Cni_G06079</name>
</gene>